<accession>A0ABQ3RQF6</accession>
<dbReference type="Pfam" id="PF20218">
    <property type="entry name" value="DUF6578"/>
    <property type="match status" value="1"/>
</dbReference>
<evidence type="ECO:0000313" key="3">
    <source>
        <dbReference type="Proteomes" id="UP000646738"/>
    </source>
</evidence>
<name>A0ABQ3RQF6_STRRR</name>
<proteinExistence type="predicted"/>
<dbReference type="Proteomes" id="UP000646738">
    <property type="component" value="Unassembled WGS sequence"/>
</dbReference>
<reference evidence="3" key="1">
    <citation type="submission" date="2023-07" db="EMBL/GenBank/DDBJ databases">
        <title>Whole genome shotgun sequence of Streptomyces achromogenes subsp. rubradiris NBRC 14000.</title>
        <authorList>
            <person name="Komaki H."/>
            <person name="Tamura T."/>
        </authorList>
    </citation>
    <scope>NUCLEOTIDE SEQUENCE [LARGE SCALE GENOMIC DNA]</scope>
    <source>
        <strain evidence="3">NBRC 14000</strain>
    </source>
</reference>
<dbReference type="InterPro" id="IPR046485">
    <property type="entry name" value="DUF6578"/>
</dbReference>
<sequence>MTGMRVFYEGWQMECCGRPFAVGDEVAWPLVAVTTEEHRERCYGAEAWVENHGDRTRPATGRVRAVELVRQEYLVHTDRRARERLDRAPDPAAGSEGLVVLPSPYRWEAVPGAYTLQSADSCPKWFEPDEPGPDPGPQRLHRTVGALVTLEPTGDRP</sequence>
<keyword evidence="3" id="KW-1185">Reference proteome</keyword>
<gene>
    <name evidence="2" type="ORF">Srubr_79460</name>
</gene>
<dbReference type="RefSeq" id="WP_189996417.1">
    <property type="nucleotide sequence ID" value="NZ_BNCB01000010.1"/>
</dbReference>
<protein>
    <submittedName>
        <fullName evidence="2">Uncharacterized protein</fullName>
    </submittedName>
</protein>
<feature type="region of interest" description="Disordered" evidence="1">
    <location>
        <begin position="120"/>
        <end position="157"/>
    </location>
</feature>
<evidence type="ECO:0000313" key="2">
    <source>
        <dbReference type="EMBL" id="GHI58100.1"/>
    </source>
</evidence>
<dbReference type="EMBL" id="BNEA01000015">
    <property type="protein sequence ID" value="GHI58100.1"/>
    <property type="molecule type" value="Genomic_DNA"/>
</dbReference>
<organism evidence="2 3">
    <name type="scientific">Streptomyces rubradiris</name>
    <name type="common">Streptomyces achromogenes subsp. rubradiris</name>
    <dbReference type="NCBI Taxonomy" id="285531"/>
    <lineage>
        <taxon>Bacteria</taxon>
        <taxon>Bacillati</taxon>
        <taxon>Actinomycetota</taxon>
        <taxon>Actinomycetes</taxon>
        <taxon>Kitasatosporales</taxon>
        <taxon>Streptomycetaceae</taxon>
        <taxon>Streptomyces</taxon>
    </lineage>
</organism>
<comment type="caution">
    <text evidence="2">The sequence shown here is derived from an EMBL/GenBank/DDBJ whole genome shotgun (WGS) entry which is preliminary data.</text>
</comment>
<evidence type="ECO:0000256" key="1">
    <source>
        <dbReference type="SAM" id="MobiDB-lite"/>
    </source>
</evidence>